<evidence type="ECO:0000256" key="10">
    <source>
        <dbReference type="ARBA" id="ARBA00023004"/>
    </source>
</evidence>
<keyword evidence="12" id="KW-0535">Nitrogen fixation</keyword>
<comment type="function">
    <text evidence="2">The key enzymatic reactions in nitrogen fixation are catalyzed by the nitrogenase complex, which has 2 components: the iron protein (component 2) and a component 1 which is either a molybdenum-iron protein, a vanadium-iron, or an iron-iron protein.</text>
</comment>
<keyword evidence="10" id="KW-0408">Iron</keyword>
<evidence type="ECO:0000256" key="14">
    <source>
        <dbReference type="ARBA" id="ARBA00047967"/>
    </source>
</evidence>
<sequence>MDMTLDSKKDTLMDYIMKNCLWQFNSRAWDRELQNENIIKKATQLLCHESPEKSTPADRCYWAEAKQLVDEWQCFPWLSKMTATDTKCMMGKLKNDLDSQLITNSLNEELNDPNY</sequence>
<gene>
    <name evidence="15" type="ORF">HNR32_002442</name>
</gene>
<evidence type="ECO:0000256" key="6">
    <source>
        <dbReference type="ARBA" id="ARBA00022723"/>
    </source>
</evidence>
<evidence type="ECO:0000313" key="16">
    <source>
        <dbReference type="Proteomes" id="UP000559117"/>
    </source>
</evidence>
<dbReference type="GO" id="GO:0005506">
    <property type="term" value="F:iron ion binding"/>
    <property type="evidence" value="ECO:0007669"/>
    <property type="project" value="InterPro"/>
</dbReference>
<keyword evidence="7" id="KW-0547">Nucleotide-binding</keyword>
<evidence type="ECO:0000256" key="1">
    <source>
        <dbReference type="ARBA" id="ARBA00001915"/>
    </source>
</evidence>
<accession>A0A840UT14</accession>
<dbReference type="RefSeq" id="WP_183862994.1">
    <property type="nucleotide sequence ID" value="NZ_JACHFH010000040.1"/>
</dbReference>
<proteinExistence type="predicted"/>
<evidence type="ECO:0000256" key="11">
    <source>
        <dbReference type="ARBA" id="ARBA00023014"/>
    </source>
</evidence>
<dbReference type="GO" id="GO:0005524">
    <property type="term" value="F:ATP binding"/>
    <property type="evidence" value="ECO:0007669"/>
    <property type="project" value="UniProtKB-KW"/>
</dbReference>
<evidence type="ECO:0000256" key="7">
    <source>
        <dbReference type="ARBA" id="ARBA00022741"/>
    </source>
</evidence>
<keyword evidence="8" id="KW-0067">ATP-binding</keyword>
<dbReference type="AlphaFoldDB" id="A0A840UT14"/>
<name>A0A840UT14_9FIRM</name>
<evidence type="ECO:0000256" key="9">
    <source>
        <dbReference type="ARBA" id="ARBA00023002"/>
    </source>
</evidence>
<dbReference type="Proteomes" id="UP000559117">
    <property type="component" value="Unassembled WGS sequence"/>
</dbReference>
<comment type="subunit">
    <text evidence="3">Hexamer of two alpha, two beta, and two delta chains.</text>
</comment>
<evidence type="ECO:0000256" key="2">
    <source>
        <dbReference type="ARBA" id="ARBA00004064"/>
    </source>
</evidence>
<evidence type="ECO:0000256" key="13">
    <source>
        <dbReference type="ARBA" id="ARBA00030899"/>
    </source>
</evidence>
<keyword evidence="6" id="KW-0479">Metal-binding</keyword>
<keyword evidence="9 15" id="KW-0560">Oxidoreductase</keyword>
<comment type="caution">
    <text evidence="15">The sequence shown here is derived from an EMBL/GenBank/DDBJ whole genome shotgun (WGS) entry which is preliminary data.</text>
</comment>
<protein>
    <recommendedName>
        <fullName evidence="5">Nitrogenase iron-iron protein delta chain</fullName>
        <ecNumber evidence="4">1.18.6.1</ecNumber>
    </recommendedName>
    <alternativeName>
        <fullName evidence="13">Nitrogenase component I</fullName>
    </alternativeName>
</protein>
<dbReference type="EMBL" id="JACHFH010000040">
    <property type="protein sequence ID" value="MBB5337282.1"/>
    <property type="molecule type" value="Genomic_DNA"/>
</dbReference>
<evidence type="ECO:0000256" key="3">
    <source>
        <dbReference type="ARBA" id="ARBA00011515"/>
    </source>
</evidence>
<dbReference type="GO" id="GO:0051536">
    <property type="term" value="F:iron-sulfur cluster binding"/>
    <property type="evidence" value="ECO:0007669"/>
    <property type="project" value="UniProtKB-KW"/>
</dbReference>
<dbReference type="NCBIfam" id="TIGR02929">
    <property type="entry name" value="anfG_nitrog"/>
    <property type="match status" value="1"/>
</dbReference>
<reference evidence="15 16" key="1">
    <citation type="submission" date="2020-08" db="EMBL/GenBank/DDBJ databases">
        <title>Genomic Encyclopedia of Type Strains, Phase IV (KMG-IV): sequencing the most valuable type-strain genomes for metagenomic binning, comparative biology and taxonomic classification.</title>
        <authorList>
            <person name="Goeker M."/>
        </authorList>
    </citation>
    <scope>NUCLEOTIDE SEQUENCE [LARGE SCALE GENOMIC DNA]</scope>
    <source>
        <strain evidence="15 16">DSM 24661</strain>
    </source>
</reference>
<evidence type="ECO:0000256" key="5">
    <source>
        <dbReference type="ARBA" id="ARBA00015525"/>
    </source>
</evidence>
<comment type="catalytic activity">
    <reaction evidence="14">
        <text>N2 + 8 reduced [2Fe-2S]-[ferredoxin] + 16 ATP + 16 H2O = H2 + 8 oxidized [2Fe-2S]-[ferredoxin] + 2 NH4(+) + 16 ADP + 16 phosphate + 6 H(+)</text>
        <dbReference type="Rhea" id="RHEA:21448"/>
        <dbReference type="Rhea" id="RHEA-COMP:10000"/>
        <dbReference type="Rhea" id="RHEA-COMP:10001"/>
        <dbReference type="ChEBI" id="CHEBI:15377"/>
        <dbReference type="ChEBI" id="CHEBI:15378"/>
        <dbReference type="ChEBI" id="CHEBI:17997"/>
        <dbReference type="ChEBI" id="CHEBI:18276"/>
        <dbReference type="ChEBI" id="CHEBI:28938"/>
        <dbReference type="ChEBI" id="CHEBI:30616"/>
        <dbReference type="ChEBI" id="CHEBI:33737"/>
        <dbReference type="ChEBI" id="CHEBI:33738"/>
        <dbReference type="ChEBI" id="CHEBI:43474"/>
        <dbReference type="ChEBI" id="CHEBI:456216"/>
        <dbReference type="EC" id="1.18.6.1"/>
    </reaction>
</comment>
<comment type="cofactor">
    <cofactor evidence="1">
        <name>iron-sulfur cluster</name>
        <dbReference type="ChEBI" id="CHEBI:30408"/>
    </cofactor>
</comment>
<organism evidence="15 16">
    <name type="scientific">Pectinatus brassicae</name>
    <dbReference type="NCBI Taxonomy" id="862415"/>
    <lineage>
        <taxon>Bacteria</taxon>
        <taxon>Bacillati</taxon>
        <taxon>Bacillota</taxon>
        <taxon>Negativicutes</taxon>
        <taxon>Selenomonadales</taxon>
        <taxon>Selenomonadaceae</taxon>
        <taxon>Pectinatus</taxon>
    </lineage>
</organism>
<dbReference type="Pfam" id="PF03139">
    <property type="entry name" value="AnfG_VnfG"/>
    <property type="match status" value="1"/>
</dbReference>
<evidence type="ECO:0000256" key="12">
    <source>
        <dbReference type="ARBA" id="ARBA00023231"/>
    </source>
</evidence>
<keyword evidence="16" id="KW-1185">Reference proteome</keyword>
<evidence type="ECO:0000256" key="4">
    <source>
        <dbReference type="ARBA" id="ARBA00012773"/>
    </source>
</evidence>
<evidence type="ECO:0000256" key="8">
    <source>
        <dbReference type="ARBA" id="ARBA00022840"/>
    </source>
</evidence>
<dbReference type="EC" id="1.18.6.1" evidence="4"/>
<dbReference type="InterPro" id="IPR014278">
    <property type="entry name" value="Nase_Fe-Fe_dsu"/>
</dbReference>
<evidence type="ECO:0000313" key="15">
    <source>
        <dbReference type="EMBL" id="MBB5337282.1"/>
    </source>
</evidence>
<keyword evidence="11" id="KW-0411">Iron-sulfur</keyword>
<dbReference type="InterPro" id="IPR004349">
    <property type="entry name" value="V/Nase_d_su"/>
</dbReference>
<dbReference type="GO" id="GO:0016163">
    <property type="term" value="F:nitrogenase activity"/>
    <property type="evidence" value="ECO:0007669"/>
    <property type="project" value="UniProtKB-EC"/>
</dbReference>